<feature type="compositionally biased region" description="Polar residues" evidence="1">
    <location>
        <begin position="186"/>
        <end position="198"/>
    </location>
</feature>
<keyword evidence="3" id="KW-1185">Reference proteome</keyword>
<evidence type="ECO:0000313" key="2">
    <source>
        <dbReference type="EMBL" id="WFD23627.1"/>
    </source>
</evidence>
<feature type="region of interest" description="Disordered" evidence="1">
    <location>
        <begin position="47"/>
        <end position="259"/>
    </location>
</feature>
<dbReference type="EMBL" id="CP119903">
    <property type="protein sequence ID" value="WFD23627.1"/>
    <property type="molecule type" value="Genomic_DNA"/>
</dbReference>
<feature type="compositionally biased region" description="Low complexity" evidence="1">
    <location>
        <begin position="107"/>
        <end position="119"/>
    </location>
</feature>
<feature type="compositionally biased region" description="Basic and acidic residues" evidence="1">
    <location>
        <begin position="244"/>
        <end position="259"/>
    </location>
</feature>
<evidence type="ECO:0000313" key="3">
    <source>
        <dbReference type="Proteomes" id="UP001214415"/>
    </source>
</evidence>
<evidence type="ECO:0000256" key="1">
    <source>
        <dbReference type="SAM" id="MobiDB-lite"/>
    </source>
</evidence>
<proteinExistence type="predicted"/>
<dbReference type="Proteomes" id="UP001214415">
    <property type="component" value="Chromosome 4"/>
</dbReference>
<organism evidence="2 3">
    <name type="scientific">Malassezia equina</name>
    <dbReference type="NCBI Taxonomy" id="1381935"/>
    <lineage>
        <taxon>Eukaryota</taxon>
        <taxon>Fungi</taxon>
        <taxon>Dikarya</taxon>
        <taxon>Basidiomycota</taxon>
        <taxon>Ustilaginomycotina</taxon>
        <taxon>Malasseziomycetes</taxon>
        <taxon>Malasseziales</taxon>
        <taxon>Malasseziaceae</taxon>
        <taxon>Malassezia</taxon>
    </lineage>
</organism>
<name>A0AAF0EK94_9BASI</name>
<feature type="compositionally biased region" description="Pro residues" evidence="1">
    <location>
        <begin position="232"/>
        <end position="241"/>
    </location>
</feature>
<protein>
    <submittedName>
        <fullName evidence="2">Uncharacterized protein</fullName>
    </submittedName>
</protein>
<accession>A0AAF0EK94</accession>
<reference evidence="2" key="1">
    <citation type="submission" date="2023-03" db="EMBL/GenBank/DDBJ databases">
        <title>Mating type loci evolution in Malassezia.</title>
        <authorList>
            <person name="Coelho M.A."/>
        </authorList>
    </citation>
    <scope>NUCLEOTIDE SEQUENCE</scope>
    <source>
        <strain evidence="2">CBS 12830</strain>
    </source>
</reference>
<gene>
    <name evidence="2" type="ORF">MEQU1_002321</name>
</gene>
<sequence length="259" mass="29434">MAFFGLTGSRRELPDRTPAWLRKAGLVEQQRGVAKDRKWADRYINPSRPVQYDEDGLPHYLDEDDIEETGRDPDALVEPDQYFQRDRQRRICTPKQRVDHESEEFFPSTSASTPMDSSSVPPRASKSFAARTKRFFGMHGGTSSASDTYPEHMNRHSRISNAMGDMESTSSRRAHNDFPEDDLMARSSNGWPSSSDASNYDDLDRELMGLSTQDNYPPVRGSRRPPRSHGPSMPPTQPSAAPPRDTEPQRDVLDFEHTF</sequence>
<dbReference type="AlphaFoldDB" id="A0AAF0EK94"/>